<dbReference type="AlphaFoldDB" id="A0A9D1CX40"/>
<dbReference type="Proteomes" id="UP000824260">
    <property type="component" value="Unassembled WGS sequence"/>
</dbReference>
<organism evidence="1 2">
    <name type="scientific">Candidatus Pullichristensenella stercorigallinarum</name>
    <dbReference type="NCBI Taxonomy" id="2840909"/>
    <lineage>
        <taxon>Bacteria</taxon>
        <taxon>Bacillati</taxon>
        <taxon>Bacillota</taxon>
        <taxon>Clostridia</taxon>
        <taxon>Candidatus Pullichristensenella</taxon>
    </lineage>
</organism>
<comment type="caution">
    <text evidence="1">The sequence shown here is derived from an EMBL/GenBank/DDBJ whole genome shotgun (WGS) entry which is preliminary data.</text>
</comment>
<dbReference type="EMBL" id="DVFZ01000034">
    <property type="protein sequence ID" value="HIQ82145.1"/>
    <property type="molecule type" value="Genomic_DNA"/>
</dbReference>
<sequence>MRPDDALWMVIYMARGARQADSVETLLTAEGFLVRRRAVGNAQQDGTFELMVLRSEAVEAQKFLIDNNL</sequence>
<accession>A0A9D1CX40</accession>
<reference evidence="1" key="1">
    <citation type="submission" date="2020-10" db="EMBL/GenBank/DDBJ databases">
        <authorList>
            <person name="Gilroy R."/>
        </authorList>
    </citation>
    <scope>NUCLEOTIDE SEQUENCE</scope>
    <source>
        <strain evidence="1">ChiSjej6B24-2974</strain>
    </source>
</reference>
<evidence type="ECO:0000313" key="2">
    <source>
        <dbReference type="Proteomes" id="UP000824260"/>
    </source>
</evidence>
<evidence type="ECO:0000313" key="1">
    <source>
        <dbReference type="EMBL" id="HIQ82145.1"/>
    </source>
</evidence>
<gene>
    <name evidence="1" type="ORF">IAA52_03480</name>
</gene>
<reference evidence="1" key="2">
    <citation type="journal article" date="2021" name="PeerJ">
        <title>Extensive microbial diversity within the chicken gut microbiome revealed by metagenomics and culture.</title>
        <authorList>
            <person name="Gilroy R."/>
            <person name="Ravi A."/>
            <person name="Getino M."/>
            <person name="Pursley I."/>
            <person name="Horton D.L."/>
            <person name="Alikhan N.F."/>
            <person name="Baker D."/>
            <person name="Gharbi K."/>
            <person name="Hall N."/>
            <person name="Watson M."/>
            <person name="Adriaenssens E.M."/>
            <person name="Foster-Nyarko E."/>
            <person name="Jarju S."/>
            <person name="Secka A."/>
            <person name="Antonio M."/>
            <person name="Oren A."/>
            <person name="Chaudhuri R.R."/>
            <person name="La Ragione R."/>
            <person name="Hildebrand F."/>
            <person name="Pallen M.J."/>
        </authorList>
    </citation>
    <scope>NUCLEOTIDE SEQUENCE</scope>
    <source>
        <strain evidence="1">ChiSjej6B24-2974</strain>
    </source>
</reference>
<name>A0A9D1CX40_9FIRM</name>
<protein>
    <submittedName>
        <fullName evidence="1">Uncharacterized protein</fullName>
    </submittedName>
</protein>
<proteinExistence type="predicted"/>